<evidence type="ECO:0000313" key="1">
    <source>
        <dbReference type="EMBL" id="CAG8595713.1"/>
    </source>
</evidence>
<sequence length="102" mass="11942">MKLLFYVGIILLLYIAYYYYAYFTRPNPLPGPFPLPFIGTLLQIGLEPRKWEEKNLNSKSLSKESKFSKRGMAAFDEVGIANGIVFNNNFHKWKRSRQFVTK</sequence>
<keyword evidence="2" id="KW-1185">Reference proteome</keyword>
<comment type="caution">
    <text evidence="1">The sequence shown here is derived from an EMBL/GenBank/DDBJ whole genome shotgun (WGS) entry which is preliminary data.</text>
</comment>
<name>A0ACA9ML70_9GLOM</name>
<reference evidence="1" key="1">
    <citation type="submission" date="2021-06" db="EMBL/GenBank/DDBJ databases">
        <authorList>
            <person name="Kallberg Y."/>
            <person name="Tangrot J."/>
            <person name="Rosling A."/>
        </authorList>
    </citation>
    <scope>NUCLEOTIDE SEQUENCE</scope>
    <source>
        <strain evidence="1">IL203A</strain>
    </source>
</reference>
<evidence type="ECO:0000313" key="2">
    <source>
        <dbReference type="Proteomes" id="UP000789702"/>
    </source>
</evidence>
<accession>A0ACA9ML70</accession>
<organism evidence="1 2">
    <name type="scientific">Dentiscutata heterogama</name>
    <dbReference type="NCBI Taxonomy" id="1316150"/>
    <lineage>
        <taxon>Eukaryota</taxon>
        <taxon>Fungi</taxon>
        <taxon>Fungi incertae sedis</taxon>
        <taxon>Mucoromycota</taxon>
        <taxon>Glomeromycotina</taxon>
        <taxon>Glomeromycetes</taxon>
        <taxon>Diversisporales</taxon>
        <taxon>Gigasporaceae</taxon>
        <taxon>Dentiscutata</taxon>
    </lineage>
</organism>
<gene>
    <name evidence="1" type="ORF">DHETER_LOCUS7042</name>
</gene>
<proteinExistence type="predicted"/>
<dbReference type="Proteomes" id="UP000789702">
    <property type="component" value="Unassembled WGS sequence"/>
</dbReference>
<feature type="non-terminal residue" evidence="1">
    <location>
        <position position="102"/>
    </location>
</feature>
<dbReference type="EMBL" id="CAJVPU010009513">
    <property type="protein sequence ID" value="CAG8595713.1"/>
    <property type="molecule type" value="Genomic_DNA"/>
</dbReference>
<protein>
    <submittedName>
        <fullName evidence="1">13742_t:CDS:1</fullName>
    </submittedName>
</protein>